<dbReference type="Gene3D" id="3.20.170.20">
    <property type="entry name" value="Protein of unknown function DUF952"/>
    <property type="match status" value="1"/>
</dbReference>
<name>A0A8J7WTV7_9ACTN</name>
<sequence length="116" mass="12798">MIYHIAFEADWDKAKEGGEYRMSTKGRTLEEQGFIHGGTTDQVAPVANMIYGSDDGLVVLVIDEGRLTSPLQYDDVPGWEQPFPHIYGPLNPDAVVSVLPLVRSSDGKYEFTPPGE</sequence>
<dbReference type="PANTHER" id="PTHR34129">
    <property type="entry name" value="BLR1139 PROTEIN"/>
    <property type="match status" value="1"/>
</dbReference>
<reference evidence="1" key="1">
    <citation type="submission" date="2021-04" db="EMBL/GenBank/DDBJ databases">
        <title>Genome based classification of Actinospica acidithermotolerans sp. nov., an actinobacterium isolated from an Indonesian hot spring.</title>
        <authorList>
            <person name="Kusuma A.B."/>
            <person name="Putra K.E."/>
            <person name="Nafisah S."/>
            <person name="Loh J."/>
            <person name="Nouioui I."/>
            <person name="Goodfellow M."/>
        </authorList>
    </citation>
    <scope>NUCLEOTIDE SEQUENCE</scope>
    <source>
        <strain evidence="1">DSM 45618</strain>
    </source>
</reference>
<dbReference type="InterPro" id="IPR009297">
    <property type="entry name" value="DUF952"/>
</dbReference>
<keyword evidence="2" id="KW-1185">Reference proteome</keyword>
<protein>
    <submittedName>
        <fullName evidence="1">DUF952 domain-containing protein</fullName>
    </submittedName>
</protein>
<dbReference type="SUPFAM" id="SSF56399">
    <property type="entry name" value="ADP-ribosylation"/>
    <property type="match status" value="1"/>
</dbReference>
<dbReference type="EMBL" id="JAGSXH010000174">
    <property type="protein sequence ID" value="MBS2966650.1"/>
    <property type="molecule type" value="Genomic_DNA"/>
</dbReference>
<dbReference type="AlphaFoldDB" id="A0A8J7WTV7"/>
<dbReference type="Proteomes" id="UP000677913">
    <property type="component" value="Unassembled WGS sequence"/>
</dbReference>
<dbReference type="RefSeq" id="WP_211471934.1">
    <property type="nucleotide sequence ID" value="NZ_JAGSXH010000174.1"/>
</dbReference>
<proteinExistence type="predicted"/>
<dbReference type="Pfam" id="PF06108">
    <property type="entry name" value="DUF952"/>
    <property type="match status" value="1"/>
</dbReference>
<accession>A0A8J7WTV7</accession>
<comment type="caution">
    <text evidence="1">The sequence shown here is derived from an EMBL/GenBank/DDBJ whole genome shotgun (WGS) entry which is preliminary data.</text>
</comment>
<evidence type="ECO:0000313" key="1">
    <source>
        <dbReference type="EMBL" id="MBS2966650.1"/>
    </source>
</evidence>
<gene>
    <name evidence="1" type="ORF">KGA66_26675</name>
</gene>
<evidence type="ECO:0000313" key="2">
    <source>
        <dbReference type="Proteomes" id="UP000677913"/>
    </source>
</evidence>
<organism evidence="1 2">
    <name type="scientific">Actinocrinis puniceicyclus</name>
    <dbReference type="NCBI Taxonomy" id="977794"/>
    <lineage>
        <taxon>Bacteria</taxon>
        <taxon>Bacillati</taxon>
        <taxon>Actinomycetota</taxon>
        <taxon>Actinomycetes</taxon>
        <taxon>Catenulisporales</taxon>
        <taxon>Actinospicaceae</taxon>
        <taxon>Actinocrinis</taxon>
    </lineage>
</organism>
<dbReference type="PANTHER" id="PTHR34129:SF1">
    <property type="entry name" value="DUF952 DOMAIN-CONTAINING PROTEIN"/>
    <property type="match status" value="1"/>
</dbReference>